<proteinExistence type="predicted"/>
<name>A0ABD1NYC2_9LAMI</name>
<keyword evidence="2" id="KW-1185">Reference proteome</keyword>
<sequence length="112" mass="12508">MATREMLTIGSEFSLNDVRKYVDCDKHVFDQWTLIPISSPTTTTNVAMKSKKRRRSGKGINNSIVELASGIKELVGVTILYLTTLINVLSKEEADILTKVTEELYKIEGLST</sequence>
<dbReference type="AlphaFoldDB" id="A0ABD1NYC2"/>
<evidence type="ECO:0000313" key="2">
    <source>
        <dbReference type="Proteomes" id="UP001604277"/>
    </source>
</evidence>
<protein>
    <submittedName>
        <fullName evidence="1">Uncharacterized protein</fullName>
    </submittedName>
</protein>
<organism evidence="1 2">
    <name type="scientific">Forsythia ovata</name>
    <dbReference type="NCBI Taxonomy" id="205694"/>
    <lineage>
        <taxon>Eukaryota</taxon>
        <taxon>Viridiplantae</taxon>
        <taxon>Streptophyta</taxon>
        <taxon>Embryophyta</taxon>
        <taxon>Tracheophyta</taxon>
        <taxon>Spermatophyta</taxon>
        <taxon>Magnoliopsida</taxon>
        <taxon>eudicotyledons</taxon>
        <taxon>Gunneridae</taxon>
        <taxon>Pentapetalae</taxon>
        <taxon>asterids</taxon>
        <taxon>lamiids</taxon>
        <taxon>Lamiales</taxon>
        <taxon>Oleaceae</taxon>
        <taxon>Forsythieae</taxon>
        <taxon>Forsythia</taxon>
    </lineage>
</organism>
<dbReference type="EMBL" id="JBFOLJ010000057">
    <property type="protein sequence ID" value="KAL2456612.1"/>
    <property type="molecule type" value="Genomic_DNA"/>
</dbReference>
<gene>
    <name evidence="1" type="ORF">Fot_56773</name>
</gene>
<dbReference type="Proteomes" id="UP001604277">
    <property type="component" value="Unassembled WGS sequence"/>
</dbReference>
<accession>A0ABD1NYC2</accession>
<reference evidence="2" key="1">
    <citation type="submission" date="2024-07" db="EMBL/GenBank/DDBJ databases">
        <title>Two chromosome-level genome assemblies of Korean endemic species Abeliophyllum distichum and Forsythia ovata (Oleaceae).</title>
        <authorList>
            <person name="Jang H."/>
        </authorList>
    </citation>
    <scope>NUCLEOTIDE SEQUENCE [LARGE SCALE GENOMIC DNA]</scope>
</reference>
<evidence type="ECO:0000313" key="1">
    <source>
        <dbReference type="EMBL" id="KAL2456612.1"/>
    </source>
</evidence>
<comment type="caution">
    <text evidence="1">The sequence shown here is derived from an EMBL/GenBank/DDBJ whole genome shotgun (WGS) entry which is preliminary data.</text>
</comment>